<dbReference type="AlphaFoldDB" id="U4R0Y4"/>
<dbReference type="STRING" id="1330534.L323_12955"/>
<accession>U4R0Y4</accession>
<dbReference type="Pfam" id="PF07995">
    <property type="entry name" value="GSDH"/>
    <property type="match status" value="1"/>
</dbReference>
<dbReference type="Proteomes" id="UP000016860">
    <property type="component" value="Unassembled WGS sequence"/>
</dbReference>
<dbReference type="EMBL" id="ATAY01000063">
    <property type="protein sequence ID" value="EPR10355.1"/>
    <property type="molecule type" value="Genomic_DNA"/>
</dbReference>
<dbReference type="InterPro" id="IPR011042">
    <property type="entry name" value="6-blade_b-propeller_TolB-like"/>
</dbReference>
<dbReference type="InterPro" id="IPR012938">
    <property type="entry name" value="Glc/Sorbosone_DH"/>
</dbReference>
<dbReference type="PANTHER" id="PTHR19328:SF75">
    <property type="entry name" value="ALDOSE SUGAR DEHYDROGENASE YLII"/>
    <property type="match status" value="1"/>
</dbReference>
<feature type="domain" description="Glucose/Sorbosone dehydrogenase" evidence="1">
    <location>
        <begin position="32"/>
        <end position="267"/>
    </location>
</feature>
<evidence type="ECO:0000259" key="1">
    <source>
        <dbReference type="Pfam" id="PF07995"/>
    </source>
</evidence>
<dbReference type="RefSeq" id="WP_020816065.1">
    <property type="nucleotide sequence ID" value="NZ_ATAY01000063.1"/>
</dbReference>
<name>U4R0Y4_9FIRM</name>
<dbReference type="OrthoDB" id="9770043at2"/>
<organism evidence="2 3">
    <name type="scientific">Ruminiclostridium papyrosolvens C7</name>
    <dbReference type="NCBI Taxonomy" id="1330534"/>
    <lineage>
        <taxon>Bacteria</taxon>
        <taxon>Bacillati</taxon>
        <taxon>Bacillota</taxon>
        <taxon>Clostridia</taxon>
        <taxon>Eubacteriales</taxon>
        <taxon>Oscillospiraceae</taxon>
        <taxon>Ruminiclostridium</taxon>
    </lineage>
</organism>
<comment type="caution">
    <text evidence="2">The sequence shown here is derived from an EMBL/GenBank/DDBJ whole genome shotgun (WGS) entry which is preliminary data.</text>
</comment>
<dbReference type="PANTHER" id="PTHR19328">
    <property type="entry name" value="HEDGEHOG-INTERACTING PROTEIN"/>
    <property type="match status" value="1"/>
</dbReference>
<reference evidence="2 3" key="1">
    <citation type="journal article" date="2013" name="Genome Announc.">
        <title>Draft Genome Sequence of the Cellulolytic Bacterium Clostridium papyrosolvens C7 (ATCC 700395).</title>
        <authorList>
            <person name="Zepeda V."/>
            <person name="Dassa B."/>
            <person name="Borovok I."/>
            <person name="Lamed R."/>
            <person name="Bayer E.A."/>
            <person name="Cate J.H."/>
        </authorList>
    </citation>
    <scope>NUCLEOTIDE SEQUENCE [LARGE SCALE GENOMIC DNA]</scope>
    <source>
        <strain evidence="2 3">C7</strain>
    </source>
</reference>
<dbReference type="PATRIC" id="fig|1330534.3.peg.2567"/>
<dbReference type="InterPro" id="IPR011041">
    <property type="entry name" value="Quinoprot_gluc/sorb_DH_b-prop"/>
</dbReference>
<dbReference type="SUPFAM" id="SSF50952">
    <property type="entry name" value="Soluble quinoprotein glucose dehydrogenase"/>
    <property type="match status" value="1"/>
</dbReference>
<evidence type="ECO:0000313" key="2">
    <source>
        <dbReference type="EMBL" id="EPR10355.1"/>
    </source>
</evidence>
<gene>
    <name evidence="2" type="ORF">L323_12955</name>
</gene>
<evidence type="ECO:0000313" key="3">
    <source>
        <dbReference type="Proteomes" id="UP000016860"/>
    </source>
</evidence>
<sequence length="481" mass="53985">MKKIKVGLRPIVSKINLPTVLKTAMLPSDSMERLFIATQVGEIFYIGNGVPRTFLDIRPRILKLGFSGGKYDERGLIGLAFHPQFYYNGLFYLHYSVAGTQGPGALPSSEVSRQGLPEFFKPNPCDPRTLNQKWINREVNYDHIDTVEEWIFQSNGQSQKRRTLLNIRRPFFNHNGINSLNFSPETGKLVLTVGDGGSGYDPFNLSQNDMEIAGKIIEIDVARNTFINNLPVVTRFNELPLPIQEMLTVIAKGTRNITGIAFQRLRDRYIKYVGIVGQDLVESIFSFTHYKPIPVPRLIQASLMQTEPDPEGFINFGWRGWEGAFPTTIISGCSGNPALDEESIAYFNDAVKVSTQRISPLISYFHKDPRPDKFGATALTGVQSYMGNEIPDLTGCIVFTDFARDEGSQPPARGVLAYTRARSDCKLNDFSVIETYYNFESQSAYYTSLGTNMNQTKIYLGVYGSMNVTDFNQGTVFEIVP</sequence>
<dbReference type="Gene3D" id="2.120.10.30">
    <property type="entry name" value="TolB, C-terminal domain"/>
    <property type="match status" value="1"/>
</dbReference>
<proteinExistence type="predicted"/>
<protein>
    <submittedName>
        <fullName evidence="2">Glucose dehydrogenase</fullName>
    </submittedName>
</protein>